<accession>A0A0A8US64</accession>
<dbReference type="KEGG" id="lha:LHA_0859"/>
<keyword evidence="3" id="KW-1185">Reference proteome</keyword>
<dbReference type="PANTHER" id="PTHR41709:SF2">
    <property type="entry name" value="CIRCADIAN CLOCK PROTEIN KAIB2"/>
    <property type="match status" value="1"/>
</dbReference>
<organism evidence="2 3">
    <name type="scientific">Legionella hackeliae</name>
    <dbReference type="NCBI Taxonomy" id="449"/>
    <lineage>
        <taxon>Bacteria</taxon>
        <taxon>Pseudomonadati</taxon>
        <taxon>Pseudomonadota</taxon>
        <taxon>Gammaproteobacteria</taxon>
        <taxon>Legionellales</taxon>
        <taxon>Legionellaceae</taxon>
        <taxon>Legionella</taxon>
    </lineage>
</organism>
<gene>
    <name evidence="2" type="ORF">LHA_0859</name>
</gene>
<dbReference type="Proteomes" id="UP000032803">
    <property type="component" value="Chromosome I"/>
</dbReference>
<dbReference type="Pfam" id="PF07689">
    <property type="entry name" value="KaiB"/>
    <property type="match status" value="1"/>
</dbReference>
<dbReference type="EMBL" id="LN681225">
    <property type="protein sequence ID" value="CEK09937.1"/>
    <property type="molecule type" value="Genomic_DNA"/>
</dbReference>
<dbReference type="InterPro" id="IPR011649">
    <property type="entry name" value="KaiB_domain"/>
</dbReference>
<dbReference type="PANTHER" id="PTHR41709">
    <property type="entry name" value="KAIB-LIKE PROTEIN 1"/>
    <property type="match status" value="1"/>
</dbReference>
<dbReference type="SUPFAM" id="SSF52833">
    <property type="entry name" value="Thioredoxin-like"/>
    <property type="match status" value="1"/>
</dbReference>
<name>A0A0A8US64_LEGHA</name>
<dbReference type="HOGENOM" id="CLU_144073_2_0_6"/>
<evidence type="ECO:0000313" key="2">
    <source>
        <dbReference type="EMBL" id="CEK09937.1"/>
    </source>
</evidence>
<dbReference type="Gene3D" id="3.40.30.10">
    <property type="entry name" value="Glutaredoxin"/>
    <property type="match status" value="1"/>
</dbReference>
<dbReference type="GO" id="GO:0048511">
    <property type="term" value="P:rhythmic process"/>
    <property type="evidence" value="ECO:0007669"/>
    <property type="project" value="InterPro"/>
</dbReference>
<sequence>MTLVQEKRQVTLYIHSKSPLSIGAVKVVRKISREKSFKAKYRLAVIEIDKKIELAEKNKILATPALIIETNNIEKRIIGNLSDLASIYRELSITGE</sequence>
<dbReference type="RefSeq" id="WP_052673576.1">
    <property type="nucleotide sequence ID" value="NZ_LN681225.1"/>
</dbReference>
<dbReference type="SMART" id="SM01248">
    <property type="entry name" value="KaiB"/>
    <property type="match status" value="1"/>
</dbReference>
<evidence type="ECO:0000313" key="3">
    <source>
        <dbReference type="Proteomes" id="UP000032803"/>
    </source>
</evidence>
<dbReference type="STRING" id="449.LHA_0859"/>
<reference evidence="3" key="1">
    <citation type="submission" date="2014-09" db="EMBL/GenBank/DDBJ databases">
        <authorList>
            <person name="Gomez-Valero L."/>
        </authorList>
    </citation>
    <scope>NUCLEOTIDE SEQUENCE [LARGE SCALE GENOMIC DNA]</scope>
    <source>
        <strain evidence="3">ATCC35250</strain>
    </source>
</reference>
<dbReference type="AlphaFoldDB" id="A0A0A8US64"/>
<dbReference type="InterPro" id="IPR039022">
    <property type="entry name" value="KaiB-like"/>
</dbReference>
<proteinExistence type="predicted"/>
<protein>
    <submittedName>
        <fullName evidence="2">Circadian clock protein kaiB</fullName>
    </submittedName>
</protein>
<evidence type="ECO:0000259" key="1">
    <source>
        <dbReference type="SMART" id="SM01248"/>
    </source>
</evidence>
<feature type="domain" description="KaiB" evidence="1">
    <location>
        <begin position="11"/>
        <end position="93"/>
    </location>
</feature>
<dbReference type="InterPro" id="IPR036249">
    <property type="entry name" value="Thioredoxin-like_sf"/>
</dbReference>
<dbReference type="PATRIC" id="fig|449.7.peg.2949"/>